<dbReference type="SMR" id="A0A1G4KNY1"/>
<feature type="transmembrane region" description="Helical" evidence="8">
    <location>
        <begin position="74"/>
        <end position="93"/>
    </location>
</feature>
<dbReference type="PANTHER" id="PTHR15858:SF0">
    <property type="entry name" value="IMMEDIATE EARLY RESPONSE 3-INTERACTING PROTEIN 1"/>
    <property type="match status" value="1"/>
</dbReference>
<keyword evidence="6 8" id="KW-0472">Membrane</keyword>
<reference evidence="9 10" key="1">
    <citation type="journal article" date="2011" name="J. Biotechnol.">
        <title>High-quality genome sequence of Pichia pastoris CBS7435.</title>
        <authorList>
            <person name="Kuberl A."/>
            <person name="Schneider J."/>
            <person name="Thallinger G.G."/>
            <person name="Anderl I."/>
            <person name="Wibberg D."/>
            <person name="Hajek T."/>
            <person name="Jaenicke S."/>
            <person name="Brinkrolf K."/>
            <person name="Goesmann A."/>
            <person name="Szczepanowski R."/>
            <person name="Puhler A."/>
            <person name="Schwab H."/>
            <person name="Glieder A."/>
            <person name="Pichler H."/>
        </authorList>
    </citation>
    <scope>NUCLEOTIDE SEQUENCE [LARGE SCALE GENOMIC DNA]</scope>
    <source>
        <strain evidence="10">ATCC 76273 / CBS 7435 / CECT 11047 / NRRL Y-11430 / Wegner 21-1</strain>
    </source>
</reference>
<keyword evidence="5 8" id="KW-1133">Transmembrane helix</keyword>
<evidence type="ECO:0000256" key="4">
    <source>
        <dbReference type="ARBA" id="ARBA00022927"/>
    </source>
</evidence>
<reference evidence="9 10" key="2">
    <citation type="journal article" date="2016" name="FEMS Yeast Res.">
        <title>Curation of the genome annotation of Pichia pastoris (Komagataella phaffii) CBS7435 from gene level to protein function.</title>
        <authorList>
            <person name="Valli M."/>
            <person name="Tatto N.E."/>
            <person name="Peymann A."/>
            <person name="Gruber C."/>
            <person name="Landes N."/>
            <person name="Ekker H."/>
            <person name="Thallinger G.G."/>
            <person name="Mattanovich D."/>
            <person name="Gasser B."/>
            <person name="Graf A.B."/>
        </authorList>
    </citation>
    <scope>GENOME REANNOTATION</scope>
    <source>
        <strain evidence="9 10">ATCC 76273 / CBS 7435 / CECT 11047 / NRRL Y-11430 / Wegner 21-1</strain>
    </source>
</reference>
<dbReference type="Proteomes" id="UP000006853">
    <property type="component" value="Chromosome 1"/>
</dbReference>
<dbReference type="PANTHER" id="PTHR15858">
    <property type="entry name" value="IMMEDIATE EARLY RESPONSE 3-INTERACTING PROTEIN 1"/>
    <property type="match status" value="1"/>
</dbReference>
<dbReference type="GO" id="GO:0005789">
    <property type="term" value="C:endoplasmic reticulum membrane"/>
    <property type="evidence" value="ECO:0007669"/>
    <property type="project" value="TreeGrafter"/>
</dbReference>
<evidence type="ECO:0000256" key="1">
    <source>
        <dbReference type="ARBA" id="ARBA00004370"/>
    </source>
</evidence>
<evidence type="ECO:0000313" key="9">
    <source>
        <dbReference type="EMBL" id="SCV11756.1"/>
    </source>
</evidence>
<evidence type="ECO:0000256" key="6">
    <source>
        <dbReference type="ARBA" id="ARBA00023136"/>
    </source>
</evidence>
<keyword evidence="3 8" id="KW-0812">Transmembrane</keyword>
<dbReference type="GO" id="GO:0006888">
    <property type="term" value="P:endoplasmic reticulum to Golgi vesicle-mediated transport"/>
    <property type="evidence" value="ECO:0007669"/>
    <property type="project" value="TreeGrafter"/>
</dbReference>
<comment type="subcellular location">
    <subcellularLocation>
        <location evidence="1">Membrane</location>
    </subcellularLocation>
</comment>
<sequence length="95" mass="10500">MFGLGILFYTVLFLVNAIAILSEDRFLNRIGWGSYAPASTPQASFQTTTFDNYNANPEVSMKTKIVTLISATRTLLRLPLIAINSVVIIYELVLG</sequence>
<dbReference type="Pfam" id="PF08571">
    <property type="entry name" value="Yos1"/>
    <property type="match status" value="1"/>
</dbReference>
<dbReference type="EMBL" id="FR839628">
    <property type="protein sequence ID" value="SCV11756.1"/>
    <property type="molecule type" value="Genomic_DNA"/>
</dbReference>
<evidence type="ECO:0000256" key="2">
    <source>
        <dbReference type="ARBA" id="ARBA00022448"/>
    </source>
</evidence>
<evidence type="ECO:0000256" key="5">
    <source>
        <dbReference type="ARBA" id="ARBA00022989"/>
    </source>
</evidence>
<keyword evidence="4" id="KW-0653">Protein transport</keyword>
<evidence type="ECO:0000256" key="7">
    <source>
        <dbReference type="ARBA" id="ARBA00024203"/>
    </source>
</evidence>
<keyword evidence="10" id="KW-1185">Reference proteome</keyword>
<dbReference type="GO" id="GO:0000139">
    <property type="term" value="C:Golgi membrane"/>
    <property type="evidence" value="ECO:0007669"/>
    <property type="project" value="TreeGrafter"/>
</dbReference>
<proteinExistence type="inferred from homology"/>
<feature type="transmembrane region" description="Helical" evidence="8">
    <location>
        <begin position="6"/>
        <end position="22"/>
    </location>
</feature>
<keyword evidence="2" id="KW-0813">Transport</keyword>
<gene>
    <name evidence="9" type="primary">YOS1</name>
    <name evidence="9" type="ordered locus">PP7435_Chr1-1642</name>
</gene>
<accession>A0A1G4KNY1</accession>
<dbReference type="InterPro" id="IPR013880">
    <property type="entry name" value="Yos1"/>
</dbReference>
<name>A0A1G4KNY1_KOMPC</name>
<organism evidence="9 10">
    <name type="scientific">Komagataella phaffii (strain ATCC 76273 / CBS 7435 / CECT 11047 / NRRL Y-11430 / Wegner 21-1)</name>
    <name type="common">Yeast</name>
    <name type="synonym">Pichia pastoris</name>
    <dbReference type="NCBI Taxonomy" id="981350"/>
    <lineage>
        <taxon>Eukaryota</taxon>
        <taxon>Fungi</taxon>
        <taxon>Dikarya</taxon>
        <taxon>Ascomycota</taxon>
        <taxon>Saccharomycotina</taxon>
        <taxon>Pichiomycetes</taxon>
        <taxon>Pichiales</taxon>
        <taxon>Pichiaceae</taxon>
        <taxon>Komagataella</taxon>
    </lineage>
</organism>
<evidence type="ECO:0000256" key="8">
    <source>
        <dbReference type="SAM" id="Phobius"/>
    </source>
</evidence>
<dbReference type="GO" id="GO:0030134">
    <property type="term" value="C:COPII-coated ER to Golgi transport vesicle"/>
    <property type="evidence" value="ECO:0007669"/>
    <property type="project" value="TreeGrafter"/>
</dbReference>
<comment type="similarity">
    <text evidence="7">Belongs to the YOS1 family.</text>
</comment>
<evidence type="ECO:0000313" key="10">
    <source>
        <dbReference type="Proteomes" id="UP000006853"/>
    </source>
</evidence>
<protein>
    <submittedName>
        <fullName evidence="9">ER to Golgi transport protein</fullName>
    </submittedName>
</protein>
<dbReference type="AlphaFoldDB" id="A0A1G4KNY1"/>
<dbReference type="GO" id="GO:0015031">
    <property type="term" value="P:protein transport"/>
    <property type="evidence" value="ECO:0007669"/>
    <property type="project" value="UniProtKB-KW"/>
</dbReference>
<evidence type="ECO:0000256" key="3">
    <source>
        <dbReference type="ARBA" id="ARBA00022692"/>
    </source>
</evidence>